<gene>
    <name evidence="1" type="ORF">GCM10009107_13040</name>
</gene>
<sequence>MATRLTASNALMAGWTEEWRACIFKLLVNRSDERPGPRRWDARTDLLAVRNPPGIQDIPCRAARPWPVDSLRTRIDRIVRSLPCARLNRLHIGGMARG</sequence>
<dbReference type="Proteomes" id="UP001500279">
    <property type="component" value="Unassembled WGS sequence"/>
</dbReference>
<accession>A0ABN1JSR6</accession>
<name>A0ABN1JSR6_9BURK</name>
<comment type="caution">
    <text evidence="1">The sequence shown here is derived from an EMBL/GenBank/DDBJ whole genome shotgun (WGS) entry which is preliminary data.</text>
</comment>
<evidence type="ECO:0000313" key="1">
    <source>
        <dbReference type="EMBL" id="GAA0745990.1"/>
    </source>
</evidence>
<dbReference type="EMBL" id="BAAAEW010000006">
    <property type="protein sequence ID" value="GAA0745990.1"/>
    <property type="molecule type" value="Genomic_DNA"/>
</dbReference>
<organism evidence="1 2">
    <name type="scientific">Ideonella azotifigens</name>
    <dbReference type="NCBI Taxonomy" id="513160"/>
    <lineage>
        <taxon>Bacteria</taxon>
        <taxon>Pseudomonadati</taxon>
        <taxon>Pseudomonadota</taxon>
        <taxon>Betaproteobacteria</taxon>
        <taxon>Burkholderiales</taxon>
        <taxon>Sphaerotilaceae</taxon>
        <taxon>Ideonella</taxon>
    </lineage>
</organism>
<proteinExistence type="predicted"/>
<reference evidence="1 2" key="1">
    <citation type="journal article" date="2019" name="Int. J. Syst. Evol. Microbiol.">
        <title>The Global Catalogue of Microorganisms (GCM) 10K type strain sequencing project: providing services to taxonomists for standard genome sequencing and annotation.</title>
        <authorList>
            <consortium name="The Broad Institute Genomics Platform"/>
            <consortium name="The Broad Institute Genome Sequencing Center for Infectious Disease"/>
            <person name="Wu L."/>
            <person name="Ma J."/>
        </authorList>
    </citation>
    <scope>NUCLEOTIDE SEQUENCE [LARGE SCALE GENOMIC DNA]</scope>
    <source>
        <strain evidence="1 2">JCM 15503</strain>
    </source>
</reference>
<evidence type="ECO:0000313" key="2">
    <source>
        <dbReference type="Proteomes" id="UP001500279"/>
    </source>
</evidence>
<keyword evidence="2" id="KW-1185">Reference proteome</keyword>
<protein>
    <submittedName>
        <fullName evidence="1">Uncharacterized protein</fullName>
    </submittedName>
</protein>